<keyword evidence="1" id="KW-1133">Transmembrane helix</keyword>
<organism evidence="2 3">
    <name type="scientific">Novosphingobium kalidii</name>
    <dbReference type="NCBI Taxonomy" id="3230299"/>
    <lineage>
        <taxon>Bacteria</taxon>
        <taxon>Pseudomonadati</taxon>
        <taxon>Pseudomonadota</taxon>
        <taxon>Alphaproteobacteria</taxon>
        <taxon>Sphingomonadales</taxon>
        <taxon>Sphingomonadaceae</taxon>
        <taxon>Novosphingobium</taxon>
    </lineage>
</organism>
<sequence length="185" mass="18798">MGPFYLTLMAVLLSGVAARDQVTIAALTRSQGQRFGVLALSLTVGVLTSAAAAYAASEVLAILPPPARPILAAIAVGLAGLESLVLSPRENPREPTHSLGALVIVLVAHQLIDAARFTLFGLAVGTGAPLAAGLGGALAALLLAGAAWMWPQAFIATGIRVARRVVGAALLFAALIMFLGFRGIL</sequence>
<accession>A0ABV2CZZ8</accession>
<evidence type="ECO:0008006" key="4">
    <source>
        <dbReference type="Google" id="ProtNLM"/>
    </source>
</evidence>
<evidence type="ECO:0000313" key="2">
    <source>
        <dbReference type="EMBL" id="MET1755198.1"/>
    </source>
</evidence>
<feature type="transmembrane region" description="Helical" evidence="1">
    <location>
        <begin position="130"/>
        <end position="150"/>
    </location>
</feature>
<feature type="transmembrane region" description="Helical" evidence="1">
    <location>
        <begin position="35"/>
        <end position="57"/>
    </location>
</feature>
<dbReference type="EMBL" id="JBEWLY010000013">
    <property type="protein sequence ID" value="MET1755198.1"/>
    <property type="molecule type" value="Genomic_DNA"/>
</dbReference>
<evidence type="ECO:0000256" key="1">
    <source>
        <dbReference type="SAM" id="Phobius"/>
    </source>
</evidence>
<dbReference type="RefSeq" id="WP_353983675.1">
    <property type="nucleotide sequence ID" value="NZ_JBEWLY010000013.1"/>
</dbReference>
<keyword evidence="1" id="KW-0472">Membrane</keyword>
<protein>
    <recommendedName>
        <fullName evidence="4">GDT1 family protein</fullName>
    </recommendedName>
</protein>
<comment type="caution">
    <text evidence="2">The sequence shown here is derived from an EMBL/GenBank/DDBJ whole genome shotgun (WGS) entry which is preliminary data.</text>
</comment>
<reference evidence="2 3" key="1">
    <citation type="submission" date="2024-07" db="EMBL/GenBank/DDBJ databases">
        <title>Novosphingobium kalidii RD2P27.</title>
        <authorList>
            <person name="Sun J.-Q."/>
        </authorList>
    </citation>
    <scope>NUCLEOTIDE SEQUENCE [LARGE SCALE GENOMIC DNA]</scope>
    <source>
        <strain evidence="2 3">RD2P27</strain>
    </source>
</reference>
<keyword evidence="1" id="KW-0812">Transmembrane</keyword>
<proteinExistence type="predicted"/>
<gene>
    <name evidence="2" type="ORF">ABVV53_06985</name>
</gene>
<feature type="transmembrane region" description="Helical" evidence="1">
    <location>
        <begin position="69"/>
        <end position="87"/>
    </location>
</feature>
<dbReference type="Proteomes" id="UP001548713">
    <property type="component" value="Unassembled WGS sequence"/>
</dbReference>
<keyword evidence="3" id="KW-1185">Reference proteome</keyword>
<evidence type="ECO:0000313" key="3">
    <source>
        <dbReference type="Proteomes" id="UP001548713"/>
    </source>
</evidence>
<name>A0ABV2CZZ8_9SPHN</name>
<feature type="transmembrane region" description="Helical" evidence="1">
    <location>
        <begin position="162"/>
        <end position="181"/>
    </location>
</feature>
<feature type="transmembrane region" description="Helical" evidence="1">
    <location>
        <begin position="99"/>
        <end position="123"/>
    </location>
</feature>